<feature type="transmembrane region" description="Helical" evidence="8">
    <location>
        <begin position="94"/>
        <end position="112"/>
    </location>
</feature>
<dbReference type="AlphaFoldDB" id="A0A2U2C134"/>
<feature type="transmembrane region" description="Helical" evidence="8">
    <location>
        <begin position="335"/>
        <end position="354"/>
    </location>
</feature>
<evidence type="ECO:0000256" key="3">
    <source>
        <dbReference type="ARBA" id="ARBA00022676"/>
    </source>
</evidence>
<accession>A0A2U2C134</accession>
<evidence type="ECO:0000256" key="4">
    <source>
        <dbReference type="ARBA" id="ARBA00022679"/>
    </source>
</evidence>
<name>A0A2U2C134_9BACT</name>
<dbReference type="GO" id="GO:0005886">
    <property type="term" value="C:plasma membrane"/>
    <property type="evidence" value="ECO:0007669"/>
    <property type="project" value="UniProtKB-SubCell"/>
</dbReference>
<keyword evidence="4" id="KW-0808">Transferase</keyword>
<keyword evidence="2" id="KW-1003">Cell membrane</keyword>
<gene>
    <name evidence="9" type="ORF">DF188_05785</name>
</gene>
<proteinExistence type="predicted"/>
<evidence type="ECO:0000256" key="8">
    <source>
        <dbReference type="SAM" id="Phobius"/>
    </source>
</evidence>
<keyword evidence="7 8" id="KW-0472">Membrane</keyword>
<organism evidence="9 10">
    <name type="scientific">Aliarcobacter skirrowii</name>
    <dbReference type="NCBI Taxonomy" id="28200"/>
    <lineage>
        <taxon>Bacteria</taxon>
        <taxon>Pseudomonadati</taxon>
        <taxon>Campylobacterota</taxon>
        <taxon>Epsilonproteobacteria</taxon>
        <taxon>Campylobacterales</taxon>
        <taxon>Arcobacteraceae</taxon>
        <taxon>Aliarcobacter</taxon>
    </lineage>
</organism>
<evidence type="ECO:0000256" key="7">
    <source>
        <dbReference type="ARBA" id="ARBA00023136"/>
    </source>
</evidence>
<sequence length="651" mass="76426">MISYDKQLKYIFFICLAVGFYFQMLNLANPLLDQYGFRQTQTAITSYWFLKEGFQWAYQTPVFGIPWSVPMEFPLYQYLVYIFVKIFNIENLDLAGRIVSIAFYYALMYPLWQILKILEVNKIAILYIFIILVTSPIFIFWSRTFMIESAGLYFTLMFIMYLLRYDTENSISLKILSLIFIFGTFAILTKITTLLVGFIFIFLYLLFYGRLKTLFSKKNIVGILVVGIVITIGLAWNEFANSIKASNPLSSFVVSSNLTKWNFGTLAQRLDFANYYQQLFVHMKNNISYLLLLVIFIPGLLFCKVEYKKLMLIGFLTFIIAFMTLFNLYKVHNYYWYANSVFVVISLGLLVYFISEKFGNIFYKITLIILVICINYYGYYSFYYKHQIKNLNNLGPFIIGNLIKNNTNKSDIILTIGLGWNSAVPYYSERKAIMLREHRDVKIEDKEFQSVFNKTTKTNNLGAIVNCSSEYKYEDISKIINLDNFGVAKTHKCEIYINNSTDSYLKQYLVDNQSLNKKERKFFGNKNELNIIPIDLNNIELINAIQDKNMFKAKNNDMYLIFEIPNKCKNTKEIGLELNLSRQTEGFTQIFYKRENERFSNATSIKKKFPSGTYIAKFLIERENLSYIRIDPIEKIEEVEIHNINLLCEDK</sequence>
<feature type="transmembrane region" description="Helical" evidence="8">
    <location>
        <begin position="361"/>
        <end position="380"/>
    </location>
</feature>
<keyword evidence="5 8" id="KW-0812">Transmembrane</keyword>
<dbReference type="EMBL" id="QEYI01000003">
    <property type="protein sequence ID" value="PWE21723.1"/>
    <property type="molecule type" value="Genomic_DNA"/>
</dbReference>
<protein>
    <submittedName>
        <fullName evidence="9">Uncharacterized protein</fullName>
    </submittedName>
</protein>
<evidence type="ECO:0000313" key="9">
    <source>
        <dbReference type="EMBL" id="PWE21723.1"/>
    </source>
</evidence>
<dbReference type="PANTHER" id="PTHR33908">
    <property type="entry name" value="MANNOSYLTRANSFERASE YKCB-RELATED"/>
    <property type="match status" value="1"/>
</dbReference>
<feature type="transmembrane region" description="Helical" evidence="8">
    <location>
        <begin position="175"/>
        <end position="208"/>
    </location>
</feature>
<comment type="caution">
    <text evidence="9">The sequence shown here is derived from an EMBL/GenBank/DDBJ whole genome shotgun (WGS) entry which is preliminary data.</text>
</comment>
<comment type="subcellular location">
    <subcellularLocation>
        <location evidence="1">Cell membrane</location>
        <topology evidence="1">Multi-pass membrane protein</topology>
    </subcellularLocation>
</comment>
<evidence type="ECO:0000256" key="6">
    <source>
        <dbReference type="ARBA" id="ARBA00022989"/>
    </source>
</evidence>
<feature type="transmembrane region" description="Helical" evidence="8">
    <location>
        <begin position="220"/>
        <end position="237"/>
    </location>
</feature>
<feature type="transmembrane region" description="Helical" evidence="8">
    <location>
        <begin position="124"/>
        <end position="141"/>
    </location>
</feature>
<dbReference type="GO" id="GO:0009103">
    <property type="term" value="P:lipopolysaccharide biosynthetic process"/>
    <property type="evidence" value="ECO:0007669"/>
    <property type="project" value="UniProtKB-ARBA"/>
</dbReference>
<feature type="transmembrane region" description="Helical" evidence="8">
    <location>
        <begin position="310"/>
        <end position="329"/>
    </location>
</feature>
<evidence type="ECO:0000256" key="2">
    <source>
        <dbReference type="ARBA" id="ARBA00022475"/>
    </source>
</evidence>
<reference evidence="9 10" key="1">
    <citation type="submission" date="2018-05" db="EMBL/GenBank/DDBJ databases">
        <title>Antimicrobial susceptibility testing and genomic analysis of Arcobacter skirrowii strains and one Arcobacter butzleri isolated from German poultry farms.</title>
        <authorList>
            <person name="Haenel I."/>
            <person name="Hotzel H."/>
            <person name="Tomaso H."/>
            <person name="Busch A."/>
        </authorList>
    </citation>
    <scope>NUCLEOTIDE SEQUENCE [LARGE SCALE GENOMIC DNA]</scope>
    <source>
        <strain evidence="10">v</strain>
    </source>
</reference>
<feature type="transmembrane region" description="Helical" evidence="8">
    <location>
        <begin position="287"/>
        <end position="303"/>
    </location>
</feature>
<dbReference type="GO" id="GO:0016763">
    <property type="term" value="F:pentosyltransferase activity"/>
    <property type="evidence" value="ECO:0007669"/>
    <property type="project" value="TreeGrafter"/>
</dbReference>
<keyword evidence="3" id="KW-0328">Glycosyltransferase</keyword>
<evidence type="ECO:0000256" key="5">
    <source>
        <dbReference type="ARBA" id="ARBA00022692"/>
    </source>
</evidence>
<feature type="transmembrane region" description="Helical" evidence="8">
    <location>
        <begin position="147"/>
        <end position="163"/>
    </location>
</feature>
<keyword evidence="6 8" id="KW-1133">Transmembrane helix</keyword>
<evidence type="ECO:0000313" key="10">
    <source>
        <dbReference type="Proteomes" id="UP000245014"/>
    </source>
</evidence>
<dbReference type="InterPro" id="IPR050297">
    <property type="entry name" value="LipidA_mod_glycosyltrf_83"/>
</dbReference>
<evidence type="ECO:0000256" key="1">
    <source>
        <dbReference type="ARBA" id="ARBA00004651"/>
    </source>
</evidence>
<dbReference type="Proteomes" id="UP000245014">
    <property type="component" value="Unassembled WGS sequence"/>
</dbReference>
<feature type="transmembrane region" description="Helical" evidence="8">
    <location>
        <begin position="7"/>
        <end position="25"/>
    </location>
</feature>
<dbReference type="PANTHER" id="PTHR33908:SF11">
    <property type="entry name" value="MEMBRANE PROTEIN"/>
    <property type="match status" value="1"/>
</dbReference>